<comment type="similarity">
    <text evidence="2">Belongs to the tRNA methyltransferase O family.</text>
</comment>
<dbReference type="InterPro" id="IPR023370">
    <property type="entry name" value="TrmO-like_N"/>
</dbReference>
<keyword evidence="1" id="KW-0949">S-adenosyl-L-methionine</keyword>
<evidence type="ECO:0000256" key="1">
    <source>
        <dbReference type="ARBA" id="ARBA00022691"/>
    </source>
</evidence>
<dbReference type="PANTHER" id="PTHR12818">
    <property type="entry name" value="TRNA (ADENINE(37)-N6)-METHYLTRANSFERASE"/>
    <property type="match status" value="1"/>
</dbReference>
<dbReference type="PANTHER" id="PTHR12818:SF0">
    <property type="entry name" value="TRNA (ADENINE(37)-N6)-METHYLTRANSFERASE"/>
    <property type="match status" value="1"/>
</dbReference>
<comment type="caution">
    <text evidence="4">The sequence shown here is derived from an EMBL/GenBank/DDBJ whole genome shotgun (WGS) entry which is preliminary data.</text>
</comment>
<dbReference type="RefSeq" id="XP_028876342.1">
    <property type="nucleotide sequence ID" value="XM_029018868.1"/>
</dbReference>
<dbReference type="Pfam" id="PF01980">
    <property type="entry name" value="TrmO_N"/>
    <property type="match status" value="1"/>
</dbReference>
<dbReference type="InterPro" id="IPR036414">
    <property type="entry name" value="YaeB_N_sf"/>
</dbReference>
<name>A0A1J4MMR4_9CRYT</name>
<evidence type="ECO:0000313" key="5">
    <source>
        <dbReference type="Proteomes" id="UP000186176"/>
    </source>
</evidence>
<evidence type="ECO:0000259" key="3">
    <source>
        <dbReference type="PROSITE" id="PS51668"/>
    </source>
</evidence>
<evidence type="ECO:0000313" key="4">
    <source>
        <dbReference type="EMBL" id="OII75335.1"/>
    </source>
</evidence>
<gene>
    <name evidence="4" type="ORF">cubi_01856</name>
</gene>
<dbReference type="Proteomes" id="UP000186176">
    <property type="component" value="Unassembled WGS sequence"/>
</dbReference>
<sequence>MNEITEFPIVGRVNSCFDEKWGTPRQGKYGSSSLATVELNTKVFNKDELRILEKYSHIILIFIFNLNKIKIHQKKNFSYAANTDIYLIHQNAKVTPPKIDNGEKRGCLATRSPHRPVPIGLTICNIMQIDLFSMKIQVGGVDIIHGTPIIDILPYSLNHSISRNKICSPNWVKPEKNQEITNLCIYFSLASFLDILSISNVRECSNIHFFEYGAPDKNFNKLYGFIIEILKADPRSRYSKKKVNHKLFGMKLFNNFQLIYWHHEKCIKVVRFLHIDNLIVKGLNPRTVNWYNRIKNFVILET</sequence>
<organism evidence="4 5">
    <name type="scientific">Cryptosporidium ubiquitum</name>
    <dbReference type="NCBI Taxonomy" id="857276"/>
    <lineage>
        <taxon>Eukaryota</taxon>
        <taxon>Sar</taxon>
        <taxon>Alveolata</taxon>
        <taxon>Apicomplexa</taxon>
        <taxon>Conoidasida</taxon>
        <taxon>Coccidia</taxon>
        <taxon>Eucoccidiorida</taxon>
        <taxon>Eimeriorina</taxon>
        <taxon>Cryptosporidiidae</taxon>
        <taxon>Cryptosporidium</taxon>
    </lineage>
</organism>
<dbReference type="InterPro" id="IPR036413">
    <property type="entry name" value="YaeB-like_sf"/>
</dbReference>
<dbReference type="OrthoDB" id="4882at2759"/>
<dbReference type="Gene3D" id="2.40.30.70">
    <property type="entry name" value="YaeB-like"/>
    <property type="match status" value="1"/>
</dbReference>
<proteinExistence type="inferred from homology"/>
<accession>A0A1J4MMR4</accession>
<dbReference type="PROSITE" id="PS51668">
    <property type="entry name" value="TSAA_2"/>
    <property type="match status" value="1"/>
</dbReference>
<keyword evidence="5" id="KW-1185">Reference proteome</keyword>
<dbReference type="Gene3D" id="3.30.2310.10">
    <property type="entry name" value="YaeB-like"/>
    <property type="match status" value="1"/>
</dbReference>
<protein>
    <recommendedName>
        <fullName evidence="3">TsaA-like domain-containing protein</fullName>
    </recommendedName>
</protein>
<dbReference type="EMBL" id="LRBP01000001">
    <property type="protein sequence ID" value="OII75335.1"/>
    <property type="molecule type" value="Genomic_DNA"/>
</dbReference>
<dbReference type="InterPro" id="IPR040372">
    <property type="entry name" value="YaeB-like"/>
</dbReference>
<dbReference type="VEuPathDB" id="CryptoDB:cubi_01856"/>
<dbReference type="SUPFAM" id="SSF118196">
    <property type="entry name" value="YaeB-like"/>
    <property type="match status" value="1"/>
</dbReference>
<feature type="domain" description="TsaA-like" evidence="3">
    <location>
        <begin position="7"/>
        <end position="164"/>
    </location>
</feature>
<evidence type="ECO:0000256" key="2">
    <source>
        <dbReference type="ARBA" id="ARBA00033753"/>
    </source>
</evidence>
<reference evidence="4 5" key="1">
    <citation type="submission" date="2016-10" db="EMBL/GenBank/DDBJ databases">
        <title>Reductive evolution of mitochondrial metabolism and differential evolution of invasion-related proteins in Cryptosporidium.</title>
        <authorList>
            <person name="Liu S."/>
            <person name="Roellig D.M."/>
            <person name="Guo Y."/>
            <person name="Li N."/>
            <person name="Frace M.A."/>
            <person name="Tang K."/>
            <person name="Zhang L."/>
            <person name="Feng Y."/>
            <person name="Xiao L."/>
        </authorList>
    </citation>
    <scope>NUCLEOTIDE SEQUENCE [LARGE SCALE GENOMIC DNA]</scope>
    <source>
        <strain evidence="4">39726</strain>
    </source>
</reference>
<dbReference type="GeneID" id="39978647"/>
<dbReference type="AlphaFoldDB" id="A0A1J4MMR4"/>